<dbReference type="PANTHER" id="PTHR30483">
    <property type="entry name" value="LEUCINE-SPECIFIC-BINDING PROTEIN"/>
    <property type="match status" value="1"/>
</dbReference>
<gene>
    <name evidence="6" type="ORF">GCM10008942_41170</name>
</gene>
<sequence>MFSSLLKSYTRPAVRRLCAIAACLTIGACATQSANPVAKVVPEPPPAPHQLAAEAPNFLKLPNLPAGTTPVRVGVILPFDNASAGTRTLAKAMMQAAELALYDSGNRSIVLMTAEDSGAPGDAAAAATKLLNEGAEIIIGPLFSGSVEAVAPIARDRGVPVLAFSTDRKVAGNGVYLLSFQPETEVRRIVAYAASQGRTKIGALIPQTAYGDVVEQSFREAAKESHVSVCAEARFSPSAGALTEPAAAIAKAGCDAILVPQGGSLMRGLAQTLAYSNVDLAKVKLLGTGLWLEPVSQKEGLLAGAWFAAPQPSTDDAFNAKYRATFGSEPPQLASLAYDAVSLVALLASGTPYHRFTQRAITDPNGFAGVSGIFRFKTDGSIDRGLAVLGVEPAGFTLVNSAPVTFQAGPRS</sequence>
<dbReference type="PROSITE" id="PS51257">
    <property type="entry name" value="PROKAR_LIPOPROTEIN"/>
    <property type="match status" value="1"/>
</dbReference>
<feature type="signal peptide" evidence="4">
    <location>
        <begin position="1"/>
        <end position="34"/>
    </location>
</feature>
<dbReference type="RefSeq" id="WP_166934847.1">
    <property type="nucleotide sequence ID" value="NZ_BAAADD010000014.1"/>
</dbReference>
<dbReference type="Gene3D" id="3.40.50.2300">
    <property type="match status" value="2"/>
</dbReference>
<keyword evidence="3" id="KW-0813">Transport</keyword>
<evidence type="ECO:0000256" key="3">
    <source>
        <dbReference type="ARBA" id="ARBA00022970"/>
    </source>
</evidence>
<evidence type="ECO:0000313" key="6">
    <source>
        <dbReference type="EMBL" id="GAA0587943.1"/>
    </source>
</evidence>
<name>A0ABP3QFW3_9PROT</name>
<evidence type="ECO:0000256" key="1">
    <source>
        <dbReference type="ARBA" id="ARBA00010062"/>
    </source>
</evidence>
<feature type="domain" description="Leucine-binding protein" evidence="5">
    <location>
        <begin position="70"/>
        <end position="392"/>
    </location>
</feature>
<comment type="similarity">
    <text evidence="1">Belongs to the leucine-binding protein family.</text>
</comment>
<keyword evidence="3" id="KW-0029">Amino-acid transport</keyword>
<keyword evidence="7" id="KW-1185">Reference proteome</keyword>
<evidence type="ECO:0000313" key="7">
    <source>
        <dbReference type="Proteomes" id="UP001499951"/>
    </source>
</evidence>
<reference evidence="7" key="1">
    <citation type="journal article" date="2019" name="Int. J. Syst. Evol. Microbiol.">
        <title>The Global Catalogue of Microorganisms (GCM) 10K type strain sequencing project: providing services to taxonomists for standard genome sequencing and annotation.</title>
        <authorList>
            <consortium name="The Broad Institute Genomics Platform"/>
            <consortium name="The Broad Institute Genome Sequencing Center for Infectious Disease"/>
            <person name="Wu L."/>
            <person name="Ma J."/>
        </authorList>
    </citation>
    <scope>NUCLEOTIDE SEQUENCE [LARGE SCALE GENOMIC DNA]</scope>
    <source>
        <strain evidence="7">JCM 15089</strain>
    </source>
</reference>
<dbReference type="InterPro" id="IPR028081">
    <property type="entry name" value="Leu-bd"/>
</dbReference>
<evidence type="ECO:0000256" key="2">
    <source>
        <dbReference type="ARBA" id="ARBA00022729"/>
    </source>
</evidence>
<dbReference type="SUPFAM" id="SSF53822">
    <property type="entry name" value="Periplasmic binding protein-like I"/>
    <property type="match status" value="1"/>
</dbReference>
<dbReference type="PANTHER" id="PTHR30483:SF6">
    <property type="entry name" value="PERIPLASMIC BINDING PROTEIN OF ABC TRANSPORTER FOR NATURAL AMINO ACIDS"/>
    <property type="match status" value="1"/>
</dbReference>
<evidence type="ECO:0000256" key="4">
    <source>
        <dbReference type="SAM" id="SignalP"/>
    </source>
</evidence>
<comment type="caution">
    <text evidence="6">The sequence shown here is derived from an EMBL/GenBank/DDBJ whole genome shotgun (WGS) entry which is preliminary data.</text>
</comment>
<dbReference type="Pfam" id="PF13458">
    <property type="entry name" value="Peripla_BP_6"/>
    <property type="match status" value="1"/>
</dbReference>
<proteinExistence type="inferred from homology"/>
<protein>
    <submittedName>
        <fullName evidence="6">Penicillin-binding protein activator</fullName>
    </submittedName>
</protein>
<accession>A0ABP3QFW3</accession>
<evidence type="ECO:0000259" key="5">
    <source>
        <dbReference type="Pfam" id="PF13458"/>
    </source>
</evidence>
<keyword evidence="2 4" id="KW-0732">Signal</keyword>
<organism evidence="6 7">
    <name type="scientific">Rhizomicrobium electricum</name>
    <dbReference type="NCBI Taxonomy" id="480070"/>
    <lineage>
        <taxon>Bacteria</taxon>
        <taxon>Pseudomonadati</taxon>
        <taxon>Pseudomonadota</taxon>
        <taxon>Alphaproteobacteria</taxon>
        <taxon>Micropepsales</taxon>
        <taxon>Micropepsaceae</taxon>
        <taxon>Rhizomicrobium</taxon>
    </lineage>
</organism>
<dbReference type="EMBL" id="BAAADD010000014">
    <property type="protein sequence ID" value="GAA0587943.1"/>
    <property type="molecule type" value="Genomic_DNA"/>
</dbReference>
<dbReference type="Proteomes" id="UP001499951">
    <property type="component" value="Unassembled WGS sequence"/>
</dbReference>
<dbReference type="InterPro" id="IPR051010">
    <property type="entry name" value="BCAA_transport"/>
</dbReference>
<dbReference type="InterPro" id="IPR028082">
    <property type="entry name" value="Peripla_BP_I"/>
</dbReference>
<feature type="chain" id="PRO_5046295821" evidence="4">
    <location>
        <begin position="35"/>
        <end position="412"/>
    </location>
</feature>
<dbReference type="CDD" id="cd06339">
    <property type="entry name" value="PBP1_YraM_LppC_lipoprotein-like"/>
    <property type="match status" value="1"/>
</dbReference>